<dbReference type="EMBL" id="GBRH01251732">
    <property type="protein sequence ID" value="JAD46163.1"/>
    <property type="molecule type" value="Transcribed_RNA"/>
</dbReference>
<reference evidence="2" key="2">
    <citation type="journal article" date="2015" name="Data Brief">
        <title>Shoot transcriptome of the giant reed, Arundo donax.</title>
        <authorList>
            <person name="Barrero R.A."/>
            <person name="Guerrero F.D."/>
            <person name="Moolhuijzen P."/>
            <person name="Goolsby J.A."/>
            <person name="Tidwell J."/>
            <person name="Bellgard S.E."/>
            <person name="Bellgard M.I."/>
        </authorList>
    </citation>
    <scope>NUCLEOTIDE SEQUENCE</scope>
    <source>
        <tissue evidence="2">Shoot tissue taken approximately 20 cm above the soil surface</tissue>
    </source>
</reference>
<dbReference type="AlphaFoldDB" id="A0A0A9A8C7"/>
<feature type="compositionally biased region" description="Basic and acidic residues" evidence="1">
    <location>
        <begin position="9"/>
        <end position="20"/>
    </location>
</feature>
<sequence>MPSANQRSSRSEENRTEDLSQKYLVPQGSKHPSRPNF</sequence>
<reference evidence="2" key="1">
    <citation type="submission" date="2014-09" db="EMBL/GenBank/DDBJ databases">
        <authorList>
            <person name="Magalhaes I.L.F."/>
            <person name="Oliveira U."/>
            <person name="Santos F.R."/>
            <person name="Vidigal T.H.D.A."/>
            <person name="Brescovit A.D."/>
            <person name="Santos A.J."/>
        </authorList>
    </citation>
    <scope>NUCLEOTIDE SEQUENCE</scope>
    <source>
        <tissue evidence="2">Shoot tissue taken approximately 20 cm above the soil surface</tissue>
    </source>
</reference>
<protein>
    <submittedName>
        <fullName evidence="2">Uncharacterized protein</fullName>
    </submittedName>
</protein>
<evidence type="ECO:0000256" key="1">
    <source>
        <dbReference type="SAM" id="MobiDB-lite"/>
    </source>
</evidence>
<organism evidence="2">
    <name type="scientific">Arundo donax</name>
    <name type="common">Giant reed</name>
    <name type="synonym">Donax arundinaceus</name>
    <dbReference type="NCBI Taxonomy" id="35708"/>
    <lineage>
        <taxon>Eukaryota</taxon>
        <taxon>Viridiplantae</taxon>
        <taxon>Streptophyta</taxon>
        <taxon>Embryophyta</taxon>
        <taxon>Tracheophyta</taxon>
        <taxon>Spermatophyta</taxon>
        <taxon>Magnoliopsida</taxon>
        <taxon>Liliopsida</taxon>
        <taxon>Poales</taxon>
        <taxon>Poaceae</taxon>
        <taxon>PACMAD clade</taxon>
        <taxon>Arundinoideae</taxon>
        <taxon>Arundineae</taxon>
        <taxon>Arundo</taxon>
    </lineage>
</organism>
<accession>A0A0A9A8C7</accession>
<proteinExistence type="predicted"/>
<evidence type="ECO:0000313" key="2">
    <source>
        <dbReference type="EMBL" id="JAD46163.1"/>
    </source>
</evidence>
<feature type="region of interest" description="Disordered" evidence="1">
    <location>
        <begin position="1"/>
        <end position="37"/>
    </location>
</feature>
<name>A0A0A9A8C7_ARUDO</name>